<organism evidence="1 2">
    <name type="scientific">Rhizophagus irregularis</name>
    <dbReference type="NCBI Taxonomy" id="588596"/>
    <lineage>
        <taxon>Eukaryota</taxon>
        <taxon>Fungi</taxon>
        <taxon>Fungi incertae sedis</taxon>
        <taxon>Mucoromycota</taxon>
        <taxon>Glomeromycotina</taxon>
        <taxon>Glomeromycetes</taxon>
        <taxon>Glomerales</taxon>
        <taxon>Glomeraceae</taxon>
        <taxon>Rhizophagus</taxon>
    </lineage>
</organism>
<dbReference type="VEuPathDB" id="FungiDB:FUN_000204"/>
<dbReference type="VEuPathDB" id="FungiDB:RhiirFUN_023900"/>
<comment type="caution">
    <text evidence="1">The sequence shown here is derived from an EMBL/GenBank/DDBJ whole genome shotgun (WGS) entry which is preliminary data.</text>
</comment>
<name>A0A2I1FIU9_9GLOM</name>
<reference evidence="1" key="1">
    <citation type="submission" date="2020-05" db="EMBL/GenBank/DDBJ databases">
        <authorList>
            <person name="Rincon C."/>
            <person name="Sanders R I."/>
            <person name="Robbins C."/>
            <person name="Chaturvedi A."/>
        </authorList>
    </citation>
    <scope>NUCLEOTIDE SEQUENCE</scope>
    <source>
        <strain evidence="1">CHB12</strain>
    </source>
</reference>
<proteinExistence type="predicted"/>
<evidence type="ECO:0000313" key="2">
    <source>
        <dbReference type="Proteomes" id="UP000684084"/>
    </source>
</evidence>
<protein>
    <submittedName>
        <fullName evidence="1">Uncharacterized protein</fullName>
    </submittedName>
</protein>
<dbReference type="AlphaFoldDB" id="A0A2I1FIU9"/>
<accession>A0A2I1FIU9</accession>
<sequence length="124" mass="14207">MKLSIPLTIVAIICIIRLEQIEAFNSTFGVFVFFSQCKIWATDNFGKTVMDTGWLNCENGDPNLIFHSRDITANPYNLHAKVMGSLRKTKNRGPFTSDTCFKLSGNVFKWYFEQKDLSFCQHPT</sequence>
<evidence type="ECO:0000313" key="1">
    <source>
        <dbReference type="EMBL" id="CAB5359803.1"/>
    </source>
</evidence>
<dbReference type="OrthoDB" id="2303323at2759"/>
<dbReference type="EMBL" id="CAGKOT010000014">
    <property type="protein sequence ID" value="CAB5359803.1"/>
    <property type="molecule type" value="Genomic_DNA"/>
</dbReference>
<dbReference type="VEuPathDB" id="FungiDB:RhiirA1_456153"/>
<gene>
    <name evidence="1" type="ORF">CHRIB12_LOCUS7884</name>
</gene>
<dbReference type="Proteomes" id="UP000684084">
    <property type="component" value="Unassembled WGS sequence"/>
</dbReference>